<name>A0A8C5LX85_9ANUR</name>
<keyword evidence="1" id="KW-1133">Transmembrane helix</keyword>
<reference evidence="2" key="2">
    <citation type="submission" date="2025-09" db="UniProtKB">
        <authorList>
            <consortium name="Ensembl"/>
        </authorList>
    </citation>
    <scope>IDENTIFICATION</scope>
</reference>
<dbReference type="Gene3D" id="3.30.450.30">
    <property type="entry name" value="Dynein light chain 2a, cytoplasmic"/>
    <property type="match status" value="1"/>
</dbReference>
<dbReference type="Ensembl" id="ENSLLET00000003629.1">
    <property type="protein sequence ID" value="ENSLLEP00000003466.1"/>
    <property type="gene ID" value="ENSLLEG00000002224.1"/>
</dbReference>
<proteinExistence type="predicted"/>
<evidence type="ECO:0000313" key="2">
    <source>
        <dbReference type="Ensembl" id="ENSLLEP00000003466.1"/>
    </source>
</evidence>
<evidence type="ECO:0008006" key="4">
    <source>
        <dbReference type="Google" id="ProtNLM"/>
    </source>
</evidence>
<reference evidence="2" key="1">
    <citation type="submission" date="2025-08" db="UniProtKB">
        <authorList>
            <consortium name="Ensembl"/>
        </authorList>
    </citation>
    <scope>IDENTIFICATION</scope>
</reference>
<dbReference type="SUPFAM" id="SSF55770">
    <property type="entry name" value="Profilin (actin-binding protein)"/>
    <property type="match status" value="1"/>
</dbReference>
<keyword evidence="1" id="KW-0472">Membrane</keyword>
<dbReference type="AlphaFoldDB" id="A0A8C5LX85"/>
<protein>
    <recommendedName>
        <fullName evidence="4">Profilin</fullName>
    </recommendedName>
</protein>
<feature type="transmembrane region" description="Helical" evidence="1">
    <location>
        <begin position="117"/>
        <end position="136"/>
    </location>
</feature>
<evidence type="ECO:0000256" key="1">
    <source>
        <dbReference type="SAM" id="Phobius"/>
    </source>
</evidence>
<feature type="transmembrane region" description="Helical" evidence="1">
    <location>
        <begin position="88"/>
        <end position="111"/>
    </location>
</feature>
<keyword evidence="1" id="KW-0812">Transmembrane</keyword>
<sequence length="141" mass="15870">RKCWNMYLSLQNCQDTFIIGYTDAHGIWTAHAGGCLSKLTLAEIKNIIKNPNGPWYDVVFAKSLKALIILIAIEGVHCRASTSTAYDIAKYLICVLFWFFFTPFVCGVVFFRRLLCAVIGGCLCFSSVFLRVSACIRRVLQ</sequence>
<dbReference type="InterPro" id="IPR036140">
    <property type="entry name" value="PFN_sf"/>
</dbReference>
<keyword evidence="3" id="KW-1185">Reference proteome</keyword>
<accession>A0A8C5LX85</accession>
<organism evidence="2 3">
    <name type="scientific">Leptobrachium leishanense</name>
    <name type="common">Leishan spiny toad</name>
    <dbReference type="NCBI Taxonomy" id="445787"/>
    <lineage>
        <taxon>Eukaryota</taxon>
        <taxon>Metazoa</taxon>
        <taxon>Chordata</taxon>
        <taxon>Craniata</taxon>
        <taxon>Vertebrata</taxon>
        <taxon>Euteleostomi</taxon>
        <taxon>Amphibia</taxon>
        <taxon>Batrachia</taxon>
        <taxon>Anura</taxon>
        <taxon>Pelobatoidea</taxon>
        <taxon>Megophryidae</taxon>
        <taxon>Leptobrachium</taxon>
    </lineage>
</organism>
<evidence type="ECO:0000313" key="3">
    <source>
        <dbReference type="Proteomes" id="UP000694569"/>
    </source>
</evidence>
<dbReference type="Proteomes" id="UP000694569">
    <property type="component" value="Unplaced"/>
</dbReference>